<keyword evidence="1" id="KW-1185">Reference proteome</keyword>
<protein>
    <submittedName>
        <fullName evidence="2">Transposase</fullName>
    </submittedName>
</protein>
<accession>A0A1I7X2M6</accession>
<dbReference type="WBParaSite" id="Hba_11679">
    <property type="protein sequence ID" value="Hba_11679"/>
    <property type="gene ID" value="Hba_11679"/>
</dbReference>
<evidence type="ECO:0000313" key="1">
    <source>
        <dbReference type="Proteomes" id="UP000095283"/>
    </source>
</evidence>
<dbReference type="Proteomes" id="UP000095283">
    <property type="component" value="Unplaced"/>
</dbReference>
<sequence length="58" mass="6790">MCKTNIEQIYHLGVRTGQKFLIFNFKKIYVESEEVEALGYQEYTERTTMGVLIKVVSL</sequence>
<name>A0A1I7X2M6_HETBA</name>
<proteinExistence type="predicted"/>
<evidence type="ECO:0000313" key="2">
    <source>
        <dbReference type="WBParaSite" id="Hba_11679"/>
    </source>
</evidence>
<reference evidence="2" key="1">
    <citation type="submission" date="2016-11" db="UniProtKB">
        <authorList>
            <consortium name="WormBaseParasite"/>
        </authorList>
    </citation>
    <scope>IDENTIFICATION</scope>
</reference>
<dbReference type="AlphaFoldDB" id="A0A1I7X2M6"/>
<organism evidence="1 2">
    <name type="scientific">Heterorhabditis bacteriophora</name>
    <name type="common">Entomopathogenic nematode worm</name>
    <dbReference type="NCBI Taxonomy" id="37862"/>
    <lineage>
        <taxon>Eukaryota</taxon>
        <taxon>Metazoa</taxon>
        <taxon>Ecdysozoa</taxon>
        <taxon>Nematoda</taxon>
        <taxon>Chromadorea</taxon>
        <taxon>Rhabditida</taxon>
        <taxon>Rhabditina</taxon>
        <taxon>Rhabditomorpha</taxon>
        <taxon>Strongyloidea</taxon>
        <taxon>Heterorhabditidae</taxon>
        <taxon>Heterorhabditis</taxon>
    </lineage>
</organism>